<reference evidence="2 3" key="1">
    <citation type="submission" date="2012-04" db="EMBL/GenBank/DDBJ databases">
        <title>The Genome Sequence of Saprolegnia declina VS20.</title>
        <authorList>
            <consortium name="The Broad Institute Genome Sequencing Platform"/>
            <person name="Russ C."/>
            <person name="Nusbaum C."/>
            <person name="Tyler B."/>
            <person name="van West P."/>
            <person name="Dieguez-Uribeondo J."/>
            <person name="de Bruijn I."/>
            <person name="Tripathy S."/>
            <person name="Jiang R."/>
            <person name="Young S.K."/>
            <person name="Zeng Q."/>
            <person name="Gargeya S."/>
            <person name="Fitzgerald M."/>
            <person name="Haas B."/>
            <person name="Abouelleil A."/>
            <person name="Alvarado L."/>
            <person name="Arachchi H.M."/>
            <person name="Berlin A."/>
            <person name="Chapman S.B."/>
            <person name="Goldberg J."/>
            <person name="Griggs A."/>
            <person name="Gujja S."/>
            <person name="Hansen M."/>
            <person name="Howarth C."/>
            <person name="Imamovic A."/>
            <person name="Larimer J."/>
            <person name="McCowen C."/>
            <person name="Montmayeur A."/>
            <person name="Murphy C."/>
            <person name="Neiman D."/>
            <person name="Pearson M."/>
            <person name="Priest M."/>
            <person name="Roberts A."/>
            <person name="Saif S."/>
            <person name="Shea T."/>
            <person name="Sisk P."/>
            <person name="Sykes S."/>
            <person name="Wortman J."/>
            <person name="Nusbaum C."/>
            <person name="Birren B."/>
        </authorList>
    </citation>
    <scope>NUCLEOTIDE SEQUENCE [LARGE SCALE GENOMIC DNA]</scope>
    <source>
        <strain evidence="2 3">VS20</strain>
    </source>
</reference>
<evidence type="ECO:0000313" key="3">
    <source>
        <dbReference type="Proteomes" id="UP000030762"/>
    </source>
</evidence>
<evidence type="ECO:0000256" key="1">
    <source>
        <dbReference type="SAM" id="Phobius"/>
    </source>
</evidence>
<dbReference type="OMA" id="WTYAHRA"/>
<dbReference type="InParanoid" id="T0QIN9"/>
<organism evidence="2 3">
    <name type="scientific">Saprolegnia diclina (strain VS20)</name>
    <dbReference type="NCBI Taxonomy" id="1156394"/>
    <lineage>
        <taxon>Eukaryota</taxon>
        <taxon>Sar</taxon>
        <taxon>Stramenopiles</taxon>
        <taxon>Oomycota</taxon>
        <taxon>Saprolegniomycetes</taxon>
        <taxon>Saprolegniales</taxon>
        <taxon>Saprolegniaceae</taxon>
        <taxon>Saprolegnia</taxon>
    </lineage>
</organism>
<feature type="transmembrane region" description="Helical" evidence="1">
    <location>
        <begin position="278"/>
        <end position="300"/>
    </location>
</feature>
<dbReference type="EMBL" id="JH767158">
    <property type="protein sequence ID" value="EQC33590.1"/>
    <property type="molecule type" value="Genomic_DNA"/>
</dbReference>
<feature type="transmembrane region" description="Helical" evidence="1">
    <location>
        <begin position="415"/>
        <end position="437"/>
    </location>
</feature>
<sequence length="645" mass="70793">MVYYTVAVLTKSKPTYWTYAHRAHGFLVAGAGVFVVLLVAGDAIVNNWALLNFMGSGYFFVTPIAAATSLDSLGAQYSFAAEMGLQDLSKSGRWMSNFTVTHMVAKSEKIYVIVTGDIPLTPNSVLCPIFKARYAVDFGATNGRVNFALAYDAVSFFRGNALSHAFTDDASANLANASMSAQELFALNCLPGRVTVDKRFSNEIQLRNTSVPQTHIVSYYRIFSRSFCTGCDPVAELGYGSCNFTMVYNDSDKAVTVTNSTFVPGSLYKLGFIMPHTFLGELALVAKSIAIAFAVLGYLASRRTVQWPDATHVESSVGKALRTILPKCFPYCMFCYNSAWFVILHAFSVLIDIQNCLLYVRNVNLYTMYAPQFGHSLQLFALSSRLLWVNCAILKSAKGLCHMLSVAQYAGESRLVGFFNLSSVSWLYASAIALFYVPPFIEYNNSIIINLTNARERIDGICVDVYQGFYMRVATSLVVGLVVNIFAVTGLNHVCSYKYWQLVAKNSLARQALFNSSSIVCDYLDGLQADGDGSIFVLHARRFSTLQWFFSSHLTLFGLPEKGLRAKKQQVATQQSQYAPSARTASAAIACSTAANNANAEDDARDCTVVQNGDATLHLLDGRLTEVTSLAFNIKLLKNLTVAIK</sequence>
<dbReference type="Proteomes" id="UP000030762">
    <property type="component" value="Unassembled WGS sequence"/>
</dbReference>
<feature type="transmembrane region" description="Helical" evidence="1">
    <location>
        <begin position="469"/>
        <end position="491"/>
    </location>
</feature>
<dbReference type="VEuPathDB" id="FungiDB:SDRG_08697"/>
<gene>
    <name evidence="2" type="ORF">SDRG_08697</name>
</gene>
<dbReference type="OrthoDB" id="10304939at2759"/>
<keyword evidence="1" id="KW-1133">Transmembrane helix</keyword>
<accession>T0QIN9</accession>
<name>T0QIN9_SAPDV</name>
<dbReference type="GeneID" id="19949424"/>
<keyword evidence="3" id="KW-1185">Reference proteome</keyword>
<evidence type="ECO:0000313" key="2">
    <source>
        <dbReference type="EMBL" id="EQC33590.1"/>
    </source>
</evidence>
<dbReference type="AlphaFoldDB" id="T0QIN9"/>
<feature type="transmembrane region" description="Helical" evidence="1">
    <location>
        <begin position="339"/>
        <end position="360"/>
    </location>
</feature>
<keyword evidence="1" id="KW-0812">Transmembrane</keyword>
<feature type="transmembrane region" description="Helical" evidence="1">
    <location>
        <begin position="23"/>
        <end position="45"/>
    </location>
</feature>
<protein>
    <submittedName>
        <fullName evidence="2">Uncharacterized protein</fullName>
    </submittedName>
</protein>
<dbReference type="RefSeq" id="XP_008612813.1">
    <property type="nucleotide sequence ID" value="XM_008614591.1"/>
</dbReference>
<keyword evidence="1" id="KW-0472">Membrane</keyword>
<proteinExistence type="predicted"/>